<comment type="similarity">
    <text evidence="1">Belongs to the YciI family.</text>
</comment>
<evidence type="ECO:0000259" key="2">
    <source>
        <dbReference type="Pfam" id="PF03795"/>
    </source>
</evidence>
<evidence type="ECO:0000313" key="3">
    <source>
        <dbReference type="EMBL" id="KDN16569.1"/>
    </source>
</evidence>
<organism evidence="3 4">
    <name type="scientific">Amycolatopsis rifamycinica</name>
    <dbReference type="NCBI Taxonomy" id="287986"/>
    <lineage>
        <taxon>Bacteria</taxon>
        <taxon>Bacillati</taxon>
        <taxon>Actinomycetota</taxon>
        <taxon>Actinomycetes</taxon>
        <taxon>Pseudonocardiales</taxon>
        <taxon>Pseudonocardiaceae</taxon>
        <taxon>Amycolatopsis</taxon>
    </lineage>
</organism>
<dbReference type="InterPro" id="IPR011008">
    <property type="entry name" value="Dimeric_a/b-barrel"/>
</dbReference>
<dbReference type="InterPro" id="IPR005545">
    <property type="entry name" value="YCII"/>
</dbReference>
<gene>
    <name evidence="3" type="ORF">DV20_39280</name>
</gene>
<reference evidence="3 4" key="1">
    <citation type="submission" date="2014-05" db="EMBL/GenBank/DDBJ databases">
        <title>Draft genome sequence of Amycolatopsis rifamycinica DSM 46095.</title>
        <authorList>
            <person name="Lal R."/>
            <person name="Saxena A."/>
            <person name="Kumari R."/>
            <person name="Mukherjee U."/>
            <person name="Singh P."/>
            <person name="Sangwan N."/>
            <person name="Mahato N.K."/>
        </authorList>
    </citation>
    <scope>NUCLEOTIDE SEQUENCE [LARGE SCALE GENOMIC DNA]</scope>
    <source>
        <strain evidence="3 4">DSM 46095</strain>
    </source>
</reference>
<evidence type="ECO:0000313" key="4">
    <source>
        <dbReference type="Proteomes" id="UP000027345"/>
    </source>
</evidence>
<sequence>MRYLLTLHMNPTLWGTLTDDQKNAVYAGHGAFIELITESGEMVETKALAEPGDTKTVQVKNGVAQTKNGGYVESEAFLCGYYVVDVESEARAVELAAKIPDAQYTAVEVRKVVHEG</sequence>
<comment type="caution">
    <text evidence="3">The sequence shown here is derived from an EMBL/GenBank/DDBJ whole genome shotgun (WGS) entry which is preliminary data.</text>
</comment>
<protein>
    <recommendedName>
        <fullName evidence="2">YCII-related domain-containing protein</fullName>
    </recommendedName>
</protein>
<dbReference type="AlphaFoldDB" id="A0A066TXD8"/>
<dbReference type="PANTHER" id="PTHR35174">
    <property type="entry name" value="BLL7171 PROTEIN-RELATED"/>
    <property type="match status" value="1"/>
</dbReference>
<dbReference type="Proteomes" id="UP000027345">
    <property type="component" value="Unassembled WGS sequence"/>
</dbReference>
<feature type="domain" description="YCII-related" evidence="2">
    <location>
        <begin position="1"/>
        <end position="113"/>
    </location>
</feature>
<dbReference type="OrthoDB" id="668782at2"/>
<name>A0A066TXD8_9PSEU</name>
<evidence type="ECO:0000256" key="1">
    <source>
        <dbReference type="ARBA" id="ARBA00007689"/>
    </source>
</evidence>
<proteinExistence type="inferred from homology"/>
<keyword evidence="4" id="KW-1185">Reference proteome</keyword>
<dbReference type="RefSeq" id="WP_043788467.1">
    <property type="nucleotide sequence ID" value="NZ_JMQI01000079.1"/>
</dbReference>
<dbReference type="PANTHER" id="PTHR35174:SF3">
    <property type="entry name" value="BLL7171 PROTEIN"/>
    <property type="match status" value="1"/>
</dbReference>
<dbReference type="STRING" id="287986.DV20_39280"/>
<dbReference type="eggNOG" id="COG3795">
    <property type="taxonomic scope" value="Bacteria"/>
</dbReference>
<accession>A0A066TXD8</accession>
<dbReference type="Gene3D" id="3.30.70.1060">
    <property type="entry name" value="Dimeric alpha+beta barrel"/>
    <property type="match status" value="1"/>
</dbReference>
<dbReference type="Pfam" id="PF03795">
    <property type="entry name" value="YCII"/>
    <property type="match status" value="1"/>
</dbReference>
<dbReference type="SUPFAM" id="SSF54909">
    <property type="entry name" value="Dimeric alpha+beta barrel"/>
    <property type="match status" value="1"/>
</dbReference>
<dbReference type="EMBL" id="JMQI01000079">
    <property type="protein sequence ID" value="KDN16569.1"/>
    <property type="molecule type" value="Genomic_DNA"/>
</dbReference>